<accession>A0A518BDL3</accession>
<keyword evidence="2 4" id="KW-0560">Oxidoreductase</keyword>
<sequence length="344" mass="36949">MRRALRLAEHSRDAQDLQRLLTVVREPVPTPGPGEVLVRVEASPCNPSDLIYLAGEYPAARPLPAIPGFEGAGTVVATGGGWTRLFAGRRVAFATAEDGDGSWCDYAVVPAGQCIPLPGSVPSEQGATTIVNPLTAWSMVDRARRERAPAIVHTAAVSQLGQQLLVLAGERRLPVIAVVRRADQADRARALGAAIAIDLLDDDADEQLTRACRELGASLAFDAIGATWPERLLRAMGAGSTCVVYGALGETTEMHLDLGTMLSGECRVEGFYLGRWMRRAPLLRRLAAIRDVRRRFATGSLATEIAERVDLDGYPAALVRYRGAMSRGKVMLVPHGAELAGRQR</sequence>
<evidence type="ECO:0000256" key="2">
    <source>
        <dbReference type="ARBA" id="ARBA00023002"/>
    </source>
</evidence>
<dbReference type="GO" id="GO:0016651">
    <property type="term" value="F:oxidoreductase activity, acting on NAD(P)H"/>
    <property type="evidence" value="ECO:0007669"/>
    <property type="project" value="TreeGrafter"/>
</dbReference>
<dbReference type="Gene3D" id="3.90.180.10">
    <property type="entry name" value="Medium-chain alcohol dehydrogenases, catalytic domain"/>
    <property type="match status" value="1"/>
</dbReference>
<evidence type="ECO:0000313" key="5">
    <source>
        <dbReference type="Proteomes" id="UP000316921"/>
    </source>
</evidence>
<dbReference type="InterPro" id="IPR013154">
    <property type="entry name" value="ADH-like_N"/>
</dbReference>
<dbReference type="InterPro" id="IPR036291">
    <property type="entry name" value="NAD(P)-bd_dom_sf"/>
</dbReference>
<dbReference type="GO" id="GO:0070402">
    <property type="term" value="F:NADPH binding"/>
    <property type="evidence" value="ECO:0007669"/>
    <property type="project" value="TreeGrafter"/>
</dbReference>
<dbReference type="PANTHER" id="PTHR48106:SF18">
    <property type="entry name" value="QUINONE OXIDOREDUCTASE PIG3"/>
    <property type="match status" value="1"/>
</dbReference>
<dbReference type="SUPFAM" id="SSF50129">
    <property type="entry name" value="GroES-like"/>
    <property type="match status" value="1"/>
</dbReference>
<dbReference type="SUPFAM" id="SSF51735">
    <property type="entry name" value="NAD(P)-binding Rossmann-fold domains"/>
    <property type="match status" value="1"/>
</dbReference>
<keyword evidence="1" id="KW-0521">NADP</keyword>
<name>A0A518BDL3_9BACT</name>
<evidence type="ECO:0000313" key="4">
    <source>
        <dbReference type="EMBL" id="QDU65064.1"/>
    </source>
</evidence>
<dbReference type="InterPro" id="IPR020843">
    <property type="entry name" value="ER"/>
</dbReference>
<organism evidence="4 5">
    <name type="scientific">Engelhardtia mirabilis</name>
    <dbReference type="NCBI Taxonomy" id="2528011"/>
    <lineage>
        <taxon>Bacteria</taxon>
        <taxon>Pseudomonadati</taxon>
        <taxon>Planctomycetota</taxon>
        <taxon>Planctomycetia</taxon>
        <taxon>Planctomycetia incertae sedis</taxon>
        <taxon>Engelhardtia</taxon>
    </lineage>
</organism>
<evidence type="ECO:0000256" key="1">
    <source>
        <dbReference type="ARBA" id="ARBA00022857"/>
    </source>
</evidence>
<dbReference type="InterPro" id="IPR011032">
    <property type="entry name" value="GroES-like_sf"/>
</dbReference>
<dbReference type="GO" id="GO:0004022">
    <property type="term" value="F:alcohol dehydrogenase (NAD+) activity"/>
    <property type="evidence" value="ECO:0007669"/>
    <property type="project" value="UniProtKB-EC"/>
</dbReference>
<dbReference type="EMBL" id="CP036287">
    <property type="protein sequence ID" value="QDU65064.1"/>
    <property type="molecule type" value="Genomic_DNA"/>
</dbReference>
<keyword evidence="5" id="KW-1185">Reference proteome</keyword>
<gene>
    <name evidence="4" type="primary">adhT</name>
    <name evidence="4" type="ORF">Pla133_01270</name>
</gene>
<dbReference type="SMART" id="SM00829">
    <property type="entry name" value="PKS_ER"/>
    <property type="match status" value="1"/>
</dbReference>
<dbReference type="InterPro" id="IPR013149">
    <property type="entry name" value="ADH-like_C"/>
</dbReference>
<dbReference type="Pfam" id="PF00107">
    <property type="entry name" value="ADH_zinc_N"/>
    <property type="match status" value="1"/>
</dbReference>
<protein>
    <submittedName>
        <fullName evidence="4">Alcohol dehydrogenase</fullName>
        <ecNumber evidence="4">1.1.1.1</ecNumber>
    </submittedName>
</protein>
<dbReference type="AlphaFoldDB" id="A0A518BDL3"/>
<dbReference type="Pfam" id="PF08240">
    <property type="entry name" value="ADH_N"/>
    <property type="match status" value="1"/>
</dbReference>
<dbReference type="EC" id="1.1.1.1" evidence="4"/>
<proteinExistence type="predicted"/>
<dbReference type="Proteomes" id="UP000316921">
    <property type="component" value="Chromosome"/>
</dbReference>
<reference evidence="4 5" key="1">
    <citation type="submission" date="2019-02" db="EMBL/GenBank/DDBJ databases">
        <title>Deep-cultivation of Planctomycetes and their phenomic and genomic characterization uncovers novel biology.</title>
        <authorList>
            <person name="Wiegand S."/>
            <person name="Jogler M."/>
            <person name="Boedeker C."/>
            <person name="Pinto D."/>
            <person name="Vollmers J."/>
            <person name="Rivas-Marin E."/>
            <person name="Kohn T."/>
            <person name="Peeters S.H."/>
            <person name="Heuer A."/>
            <person name="Rast P."/>
            <person name="Oberbeckmann S."/>
            <person name="Bunk B."/>
            <person name="Jeske O."/>
            <person name="Meyerdierks A."/>
            <person name="Storesund J.E."/>
            <person name="Kallscheuer N."/>
            <person name="Luecker S."/>
            <person name="Lage O.M."/>
            <person name="Pohl T."/>
            <person name="Merkel B.J."/>
            <person name="Hornburger P."/>
            <person name="Mueller R.-W."/>
            <person name="Bruemmer F."/>
            <person name="Labrenz M."/>
            <person name="Spormann A.M."/>
            <person name="Op den Camp H."/>
            <person name="Overmann J."/>
            <person name="Amann R."/>
            <person name="Jetten M.S.M."/>
            <person name="Mascher T."/>
            <person name="Medema M.H."/>
            <person name="Devos D.P."/>
            <person name="Kaster A.-K."/>
            <person name="Ovreas L."/>
            <person name="Rohde M."/>
            <person name="Galperin M.Y."/>
            <person name="Jogler C."/>
        </authorList>
    </citation>
    <scope>NUCLEOTIDE SEQUENCE [LARGE SCALE GENOMIC DNA]</scope>
    <source>
        <strain evidence="4 5">Pla133</strain>
    </source>
</reference>
<dbReference type="KEGG" id="pbap:Pla133_01270"/>
<evidence type="ECO:0000259" key="3">
    <source>
        <dbReference type="SMART" id="SM00829"/>
    </source>
</evidence>
<feature type="domain" description="Enoyl reductase (ER)" evidence="3">
    <location>
        <begin position="12"/>
        <end position="332"/>
    </location>
</feature>
<dbReference type="PANTHER" id="PTHR48106">
    <property type="entry name" value="QUINONE OXIDOREDUCTASE PIG3-RELATED"/>
    <property type="match status" value="1"/>
</dbReference>
<dbReference type="Gene3D" id="3.40.50.720">
    <property type="entry name" value="NAD(P)-binding Rossmann-like Domain"/>
    <property type="match status" value="1"/>
</dbReference>